<keyword evidence="2 3" id="KW-0067">ATP-binding</keyword>
<dbReference type="AlphaFoldDB" id="A0A1E3A7B1"/>
<evidence type="ECO:0000313" key="6">
    <source>
        <dbReference type="EMBL" id="ODM04106.1"/>
    </source>
</evidence>
<dbReference type="GO" id="GO:0016020">
    <property type="term" value="C:membrane"/>
    <property type="evidence" value="ECO:0007669"/>
    <property type="project" value="UniProtKB-SubCell"/>
</dbReference>
<sequence>MKNEDFIKEITGFEAEINRLYQERLALEKEKNLATDTCEAERVKVLKQIEYEANRKNEDCRKQYYLYLENLDQLKNELKDCEETLGKVKGSTLDTLMAYDKRQLDELLKKIGDSSLSAAIQKIFHLNGYFSNRKMKFASYQMIQDGIAQADEKIKKAAENCNNRLAVIQQEKITRYEQNKIIYYGKTRKIHSLYMTKIDNLERKRQALWTGDRPVHLFEAIQQTGRKVGLTMKTWDTYKPVNQRAGEVSPGWLLYPLNIPGEDRIEMEKRFPHFYSEKIIRFPYVFTYSNSLTLYLEFTQDGRILALDGIRYLILQLIRTMPLLQYKISFLDPLERGTSIERLQKLTEGSGCDICYDAVCSVEDGLKHIMKLQEKYDRQYAPKLAGKGNIDDCNKEGRDLLEYQILVINDVEEFRENPFYKTLGTLIENAEKFGTSVIILNNRSREEELQRNRGENKEWNIFLNMYHKRFHSIIWKQNSFWDAETGLKVLLSKASQIPDVYIKSIADCYRQGLDIDNDFLKYICCDERRIKLRDPYNKNYIRIPFAIDQNRQIHELELGSELNAHAMVIGGTGAGKTNTLHVLITSLAVHYHPDDVEIWLLDFKFTEMKIYKGACWIPHIRLIGMDTEDSFAAGILGKLESELTRRKKLITGDIHDYEAERRESLRKGEQPKEKLSHVVLILDEYQRLIQAVNGTDERVIVENLLRESRALGMYFVFSSQTSTGLLKDNEMGQISGRMFMRVEGERQNDEKLAFFGMTKGEEKEKLDVLSRNLGTGAMVYRNVEKVGKDVSENHYVRVRSLYLPKISQKMILTKIADMKIFKGHLPKRTLCYEGRRRKEMIISQIVEDEKSLGYRKGIAPENPDDRILYLGTPVGPDFYTRMSLMRSRSDHIMLMGRNRKLQYAVLMSLIKSYVRKTGTDTDGKEIWIVADEYNPLYTDYQKEWMQLPERNGRIQVLEKISEICKKIYELREMVLRKERKDILLVIIGLSELLETMSGYPKTYERKQSPPLQAPVENAKLLSDGNGNSDLEERRKKILEAIGGHYGKESEQKAQNLQKHTETETKSVGFAPVVEMPLEDGCYNAISDMRDVILGRGALFDIHVIITADTYSEVKGGEMRGCLERCRHRIGCGLTKEECGSFLENMKVGNMLDDNTCAYYDGSRINYFLPFMM</sequence>
<evidence type="ECO:0000256" key="3">
    <source>
        <dbReference type="PROSITE-ProRule" id="PRU00289"/>
    </source>
</evidence>
<dbReference type="Pfam" id="PF01580">
    <property type="entry name" value="FtsK_SpoIIIE"/>
    <property type="match status" value="1"/>
</dbReference>
<feature type="domain" description="FtsK" evidence="5">
    <location>
        <begin position="550"/>
        <end position="749"/>
    </location>
</feature>
<evidence type="ECO:0000313" key="7">
    <source>
        <dbReference type="Proteomes" id="UP000094067"/>
    </source>
</evidence>
<organism evidence="6 7">
    <name type="scientific">Eisenbergiella tayi</name>
    <dbReference type="NCBI Taxonomy" id="1432052"/>
    <lineage>
        <taxon>Bacteria</taxon>
        <taxon>Bacillati</taxon>
        <taxon>Bacillota</taxon>
        <taxon>Clostridia</taxon>
        <taxon>Lachnospirales</taxon>
        <taxon>Lachnospiraceae</taxon>
        <taxon>Eisenbergiella</taxon>
    </lineage>
</organism>
<accession>A0A1E3A7B1</accession>
<dbReference type="InterPro" id="IPR050206">
    <property type="entry name" value="FtsK/SpoIIIE/SftA"/>
</dbReference>
<evidence type="ECO:0000256" key="4">
    <source>
        <dbReference type="SAM" id="Coils"/>
    </source>
</evidence>
<dbReference type="InterPro" id="IPR002543">
    <property type="entry name" value="FtsK_dom"/>
</dbReference>
<proteinExistence type="predicted"/>
<dbReference type="SUPFAM" id="SSF52540">
    <property type="entry name" value="P-loop containing nucleoside triphosphate hydrolases"/>
    <property type="match status" value="1"/>
</dbReference>
<protein>
    <submittedName>
        <fullName evidence="6">DNA translocase FtsK</fullName>
    </submittedName>
</protein>
<name>A0A1E3A7B1_9FIRM</name>
<reference evidence="6 7" key="1">
    <citation type="submission" date="2016-07" db="EMBL/GenBank/DDBJ databases">
        <title>Characterization of isolates of Eisenbergiella tayi derived from blood cultures, using whole genome sequencing.</title>
        <authorList>
            <person name="Burdz T."/>
            <person name="Wiebe D."/>
            <person name="Huynh C."/>
            <person name="Bernard K."/>
        </authorList>
    </citation>
    <scope>NUCLEOTIDE SEQUENCE [LARGE SCALE GENOMIC DNA]</scope>
    <source>
        <strain evidence="6 7">NML 110608</strain>
    </source>
</reference>
<feature type="binding site" evidence="3">
    <location>
        <begin position="570"/>
        <end position="577"/>
    </location>
    <ligand>
        <name>ATP</name>
        <dbReference type="ChEBI" id="CHEBI:30616"/>
    </ligand>
</feature>
<evidence type="ECO:0000256" key="1">
    <source>
        <dbReference type="ARBA" id="ARBA00022741"/>
    </source>
</evidence>
<dbReference type="Gene3D" id="3.40.50.300">
    <property type="entry name" value="P-loop containing nucleotide triphosphate hydrolases"/>
    <property type="match status" value="1"/>
</dbReference>
<dbReference type="InterPro" id="IPR027417">
    <property type="entry name" value="P-loop_NTPase"/>
</dbReference>
<dbReference type="Proteomes" id="UP000094067">
    <property type="component" value="Unassembled WGS sequence"/>
</dbReference>
<evidence type="ECO:0000256" key="2">
    <source>
        <dbReference type="ARBA" id="ARBA00022840"/>
    </source>
</evidence>
<keyword evidence="4" id="KW-0175">Coiled coil</keyword>
<comment type="caution">
    <text evidence="6">The sequence shown here is derived from an EMBL/GenBank/DDBJ whole genome shotgun (WGS) entry which is preliminary data.</text>
</comment>
<dbReference type="EMBL" id="MCGH01000003">
    <property type="protein sequence ID" value="ODM04106.1"/>
    <property type="molecule type" value="Genomic_DNA"/>
</dbReference>
<gene>
    <name evidence="6" type="primary">ftsK</name>
    <name evidence="6" type="ORF">BEI61_04910</name>
</gene>
<dbReference type="PANTHER" id="PTHR22683">
    <property type="entry name" value="SPORULATION PROTEIN RELATED"/>
    <property type="match status" value="1"/>
</dbReference>
<dbReference type="PANTHER" id="PTHR22683:SF41">
    <property type="entry name" value="DNA TRANSLOCASE FTSK"/>
    <property type="match status" value="1"/>
</dbReference>
<evidence type="ECO:0000259" key="5">
    <source>
        <dbReference type="PROSITE" id="PS50901"/>
    </source>
</evidence>
<dbReference type="GO" id="GO:0003677">
    <property type="term" value="F:DNA binding"/>
    <property type="evidence" value="ECO:0007669"/>
    <property type="project" value="InterPro"/>
</dbReference>
<dbReference type="GO" id="GO:0005524">
    <property type="term" value="F:ATP binding"/>
    <property type="evidence" value="ECO:0007669"/>
    <property type="project" value="UniProtKB-UniRule"/>
</dbReference>
<dbReference type="PROSITE" id="PS50901">
    <property type="entry name" value="FTSK"/>
    <property type="match status" value="1"/>
</dbReference>
<feature type="coiled-coil region" evidence="4">
    <location>
        <begin position="3"/>
        <end position="91"/>
    </location>
</feature>
<keyword evidence="1 3" id="KW-0547">Nucleotide-binding</keyword>